<dbReference type="EMBL" id="JAIWYP010000010">
    <property type="protein sequence ID" value="KAH3748029.1"/>
    <property type="molecule type" value="Genomic_DNA"/>
</dbReference>
<feature type="region of interest" description="Disordered" evidence="1">
    <location>
        <begin position="1"/>
        <end position="28"/>
    </location>
</feature>
<accession>A0A9D4I4P0</accession>
<evidence type="ECO:0000313" key="3">
    <source>
        <dbReference type="Proteomes" id="UP000828390"/>
    </source>
</evidence>
<sequence length="123" mass="13533">MPDDNNDDNSSNYDVLPNDNNDDNTDHYDVLPDDGHDDCIVPYAVVPLGITEHDATPMCTSLQITDDYLHACYRESSYMIPTSSYVLGRICESETSVKTNSTVAEELANAATSETKYKASEDG</sequence>
<gene>
    <name evidence="2" type="ORF">DPMN_182466</name>
</gene>
<organism evidence="2 3">
    <name type="scientific">Dreissena polymorpha</name>
    <name type="common">Zebra mussel</name>
    <name type="synonym">Mytilus polymorpha</name>
    <dbReference type="NCBI Taxonomy" id="45954"/>
    <lineage>
        <taxon>Eukaryota</taxon>
        <taxon>Metazoa</taxon>
        <taxon>Spiralia</taxon>
        <taxon>Lophotrochozoa</taxon>
        <taxon>Mollusca</taxon>
        <taxon>Bivalvia</taxon>
        <taxon>Autobranchia</taxon>
        <taxon>Heteroconchia</taxon>
        <taxon>Euheterodonta</taxon>
        <taxon>Imparidentia</taxon>
        <taxon>Neoheterodontei</taxon>
        <taxon>Myida</taxon>
        <taxon>Dreissenoidea</taxon>
        <taxon>Dreissenidae</taxon>
        <taxon>Dreissena</taxon>
    </lineage>
</organism>
<dbReference type="AlphaFoldDB" id="A0A9D4I4P0"/>
<evidence type="ECO:0000256" key="1">
    <source>
        <dbReference type="SAM" id="MobiDB-lite"/>
    </source>
</evidence>
<reference evidence="2" key="1">
    <citation type="journal article" date="2019" name="bioRxiv">
        <title>The Genome of the Zebra Mussel, Dreissena polymorpha: A Resource for Invasive Species Research.</title>
        <authorList>
            <person name="McCartney M.A."/>
            <person name="Auch B."/>
            <person name="Kono T."/>
            <person name="Mallez S."/>
            <person name="Zhang Y."/>
            <person name="Obille A."/>
            <person name="Becker A."/>
            <person name="Abrahante J.E."/>
            <person name="Garbe J."/>
            <person name="Badalamenti J.P."/>
            <person name="Herman A."/>
            <person name="Mangelson H."/>
            <person name="Liachko I."/>
            <person name="Sullivan S."/>
            <person name="Sone E.D."/>
            <person name="Koren S."/>
            <person name="Silverstein K.A.T."/>
            <person name="Beckman K.B."/>
            <person name="Gohl D.M."/>
        </authorList>
    </citation>
    <scope>NUCLEOTIDE SEQUENCE</scope>
    <source>
        <strain evidence="2">Duluth1</strain>
        <tissue evidence="2">Whole animal</tissue>
    </source>
</reference>
<comment type="caution">
    <text evidence="2">The sequence shown here is derived from an EMBL/GenBank/DDBJ whole genome shotgun (WGS) entry which is preliminary data.</text>
</comment>
<name>A0A9D4I4P0_DREPO</name>
<reference evidence="2" key="2">
    <citation type="submission" date="2020-11" db="EMBL/GenBank/DDBJ databases">
        <authorList>
            <person name="McCartney M.A."/>
            <person name="Auch B."/>
            <person name="Kono T."/>
            <person name="Mallez S."/>
            <person name="Becker A."/>
            <person name="Gohl D.M."/>
            <person name="Silverstein K.A.T."/>
            <person name="Koren S."/>
            <person name="Bechman K.B."/>
            <person name="Herman A."/>
            <person name="Abrahante J.E."/>
            <person name="Garbe J."/>
        </authorList>
    </citation>
    <scope>NUCLEOTIDE SEQUENCE</scope>
    <source>
        <strain evidence="2">Duluth1</strain>
        <tissue evidence="2">Whole animal</tissue>
    </source>
</reference>
<keyword evidence="3" id="KW-1185">Reference proteome</keyword>
<proteinExistence type="predicted"/>
<protein>
    <submittedName>
        <fullName evidence="2">Uncharacterized protein</fullName>
    </submittedName>
</protein>
<dbReference type="Proteomes" id="UP000828390">
    <property type="component" value="Unassembled WGS sequence"/>
</dbReference>
<evidence type="ECO:0000313" key="2">
    <source>
        <dbReference type="EMBL" id="KAH3748029.1"/>
    </source>
</evidence>